<keyword evidence="8" id="KW-1185">Reference proteome</keyword>
<comment type="pathway">
    <text evidence="6">Amino-acid biosynthesis; L-arginine biosynthesis; L-ornithine and N-acetyl-L-glutamate from L-glutamate and N(2)-acetyl-L-ornithine (cyclic): step 1/1.</text>
</comment>
<comment type="similarity">
    <text evidence="1 6">Belongs to the ArgJ family.</text>
</comment>
<comment type="pathway">
    <text evidence="6">Amino-acid biosynthesis; L-arginine biosynthesis; N(2)-acetyl-L-ornithine from L-glutamate: step 1/4.</text>
</comment>
<evidence type="ECO:0000256" key="5">
    <source>
        <dbReference type="ARBA" id="ARBA00023315"/>
    </source>
</evidence>
<keyword evidence="4 6" id="KW-0068">Autocatalytic cleavage</keyword>
<feature type="site" description="Involved in the stabilization of negative charge on the oxyanion by the formation of the oxyanion hole" evidence="6">
    <location>
        <position position="115"/>
    </location>
</feature>
<feature type="chain" id="PRO_5044910230" description="Arginine biosynthesis bifunctional protein ArgJ alpha chain" evidence="6">
    <location>
        <begin position="1"/>
        <end position="189"/>
    </location>
</feature>
<evidence type="ECO:0000256" key="2">
    <source>
        <dbReference type="ARBA" id="ARBA00011475"/>
    </source>
</evidence>
<dbReference type="PANTHER" id="PTHR23100:SF0">
    <property type="entry name" value="ARGININE BIOSYNTHESIS BIFUNCTIONAL PROTEIN ARGJ, MITOCHONDRIAL"/>
    <property type="match status" value="1"/>
</dbReference>
<keyword evidence="3 6" id="KW-0808">Transferase</keyword>
<comment type="subunit">
    <text evidence="2 6">Heterotetramer of two alpha and two beta chains.</text>
</comment>
<dbReference type="Pfam" id="PF01960">
    <property type="entry name" value="ArgJ"/>
    <property type="match status" value="1"/>
</dbReference>
<evidence type="ECO:0000256" key="3">
    <source>
        <dbReference type="ARBA" id="ARBA00022679"/>
    </source>
</evidence>
<keyword evidence="5 6" id="KW-0012">Acyltransferase</keyword>
<name>A0ABR9ZXP5_9FIRM</name>
<keyword evidence="6" id="KW-0028">Amino-acid biosynthesis</keyword>
<keyword evidence="6" id="KW-0055">Arginine biosynthesis</keyword>
<dbReference type="EC" id="2.3.1.1" evidence="6"/>
<keyword evidence="6" id="KW-0963">Cytoplasm</keyword>
<dbReference type="NCBIfam" id="TIGR00120">
    <property type="entry name" value="ArgJ"/>
    <property type="match status" value="1"/>
</dbReference>
<comment type="function">
    <text evidence="6">Catalyzes two activities which are involved in the cyclic version of arginine biosynthesis: the synthesis of N-acetylglutamate from glutamate and acetyl-CoA as the acetyl donor, and of ornithine by transacetylation between N(2)-acetylornithine and glutamate.</text>
</comment>
<keyword evidence="6" id="KW-0511">Multifunctional enzyme</keyword>
<feature type="binding site" evidence="6">
    <location>
        <position position="276"/>
    </location>
    <ligand>
        <name>substrate</name>
    </ligand>
</feature>
<feature type="binding site" evidence="6">
    <location>
        <position position="179"/>
    </location>
    <ligand>
        <name>substrate</name>
    </ligand>
</feature>
<feature type="chain" id="PRO_5044910229" description="Arginine biosynthesis bifunctional protein ArgJ beta chain" evidence="6">
    <location>
        <begin position="190"/>
        <end position="407"/>
    </location>
</feature>
<dbReference type="HAMAP" id="MF_01106">
    <property type="entry name" value="ArgJ"/>
    <property type="match status" value="1"/>
</dbReference>
<comment type="caution">
    <text evidence="7">The sequence shown here is derived from an EMBL/GenBank/DDBJ whole genome shotgun (WGS) entry which is preliminary data.</text>
</comment>
<comment type="catalytic activity">
    <reaction evidence="6">
        <text>N(2)-acetyl-L-ornithine + L-glutamate = N-acetyl-L-glutamate + L-ornithine</text>
        <dbReference type="Rhea" id="RHEA:15349"/>
        <dbReference type="ChEBI" id="CHEBI:29985"/>
        <dbReference type="ChEBI" id="CHEBI:44337"/>
        <dbReference type="ChEBI" id="CHEBI:46911"/>
        <dbReference type="ChEBI" id="CHEBI:57805"/>
        <dbReference type="EC" id="2.3.1.35"/>
    </reaction>
</comment>
<dbReference type="Proteomes" id="UP000614200">
    <property type="component" value="Unassembled WGS sequence"/>
</dbReference>
<dbReference type="PANTHER" id="PTHR23100">
    <property type="entry name" value="ARGININE BIOSYNTHESIS BIFUNCTIONAL PROTEIN ARGJ"/>
    <property type="match status" value="1"/>
</dbReference>
<feature type="active site" description="Nucleophile" evidence="6">
    <location>
        <position position="190"/>
    </location>
</feature>
<feature type="site" description="Cleavage; by autolysis" evidence="6">
    <location>
        <begin position="189"/>
        <end position="190"/>
    </location>
</feature>
<organism evidence="7 8">
    <name type="scientific">Fusibacter ferrireducens</name>
    <dbReference type="NCBI Taxonomy" id="2785058"/>
    <lineage>
        <taxon>Bacteria</taxon>
        <taxon>Bacillati</taxon>
        <taxon>Bacillota</taxon>
        <taxon>Clostridia</taxon>
        <taxon>Eubacteriales</taxon>
        <taxon>Eubacteriales Family XII. Incertae Sedis</taxon>
        <taxon>Fusibacter</taxon>
    </lineage>
</organism>
<feature type="binding site" evidence="6">
    <location>
        <position position="407"/>
    </location>
    <ligand>
        <name>substrate</name>
    </ligand>
</feature>
<dbReference type="InterPro" id="IPR042195">
    <property type="entry name" value="ArgJ_beta_C"/>
</dbReference>
<sequence length="407" mass="43025">MFKEVKGHINTPKGFLAGGLHAGIKKKKKDLALIYTEAPANLAGVFTTNQVKAAPVLWNQEILHQGKAVHAVVINSGNANACTGVKGISDNAQMAKCVAEKLDCDAEEVLVASTGIIGLPLPMDVVEEGIKTLAGKITSKSLCGKNAAEAIMTTDTFSKEVCVEVMIKGEKITISGMSKGSGMIHPNMATMLSFVTTDANVAAEDLQALLAEINEDTYNMISVDGDTSTNDMVIVLANGAAMSEKLTKDDPDFSTFKKAFLYVHQTLAKLIVKDGEGASKLIEVTVTGAESTKDAKKIVKSVLTSSLVKTAFFGEDANWGRILCAAGYAGVNFDPLKVGLSFSSDKGSLELLSAGEPVAFSEALASEVLSEKEIYVHLSLGTGHAKAVGWGCDLSYEYVKINGDYRT</sequence>
<dbReference type="RefSeq" id="WP_194703483.1">
    <property type="nucleotide sequence ID" value="NZ_JADKNH010000014.1"/>
</dbReference>
<dbReference type="EMBL" id="JADKNH010000014">
    <property type="protein sequence ID" value="MBF4695240.1"/>
    <property type="molecule type" value="Genomic_DNA"/>
</dbReference>
<evidence type="ECO:0000256" key="1">
    <source>
        <dbReference type="ARBA" id="ARBA00006774"/>
    </source>
</evidence>
<comment type="subcellular location">
    <subcellularLocation>
        <location evidence="6">Cytoplasm</location>
    </subcellularLocation>
</comment>
<protein>
    <recommendedName>
        <fullName evidence="6">Arginine biosynthesis bifunctional protein ArgJ</fullName>
    </recommendedName>
    <domain>
        <recommendedName>
            <fullName evidence="6">Glutamate N-acetyltransferase</fullName>
            <ecNumber evidence="6">2.3.1.35</ecNumber>
        </recommendedName>
        <alternativeName>
            <fullName evidence="6">Ornithine acetyltransferase</fullName>
            <shortName evidence="6">OATase</shortName>
        </alternativeName>
        <alternativeName>
            <fullName evidence="6">Ornithine transacetylase</fullName>
        </alternativeName>
    </domain>
    <domain>
        <recommendedName>
            <fullName evidence="6">Amino-acid acetyltransferase</fullName>
            <ecNumber evidence="6">2.3.1.1</ecNumber>
        </recommendedName>
        <alternativeName>
            <fullName evidence="6">N-acetylglutamate synthase</fullName>
            <shortName evidence="6">AGSase</shortName>
        </alternativeName>
    </domain>
    <component>
        <recommendedName>
            <fullName evidence="6">Arginine biosynthesis bifunctional protein ArgJ alpha chain</fullName>
        </recommendedName>
    </component>
    <component>
        <recommendedName>
            <fullName evidence="6">Arginine biosynthesis bifunctional protein ArgJ beta chain</fullName>
        </recommendedName>
    </component>
</protein>
<reference evidence="7 8" key="1">
    <citation type="submission" date="2020-11" db="EMBL/GenBank/DDBJ databases">
        <title>Fusibacter basophilias sp. nov.</title>
        <authorList>
            <person name="Qiu D."/>
        </authorList>
    </citation>
    <scope>NUCLEOTIDE SEQUENCE [LARGE SCALE GENOMIC DNA]</scope>
    <source>
        <strain evidence="7 8">Q10-2</strain>
    </source>
</reference>
<gene>
    <name evidence="6 7" type="primary">argJ</name>
    <name evidence="7" type="ORF">ISU02_19260</name>
</gene>
<evidence type="ECO:0000313" key="7">
    <source>
        <dbReference type="EMBL" id="MBF4695240.1"/>
    </source>
</evidence>
<dbReference type="Gene3D" id="3.10.20.340">
    <property type="entry name" value="ArgJ beta chain, C-terminal domain"/>
    <property type="match status" value="1"/>
</dbReference>
<evidence type="ECO:0000256" key="6">
    <source>
        <dbReference type="HAMAP-Rule" id="MF_01106"/>
    </source>
</evidence>
<dbReference type="Gene3D" id="3.60.70.12">
    <property type="entry name" value="L-amino peptidase D-ALA esterase/amidase"/>
    <property type="match status" value="1"/>
</dbReference>
<evidence type="ECO:0000256" key="4">
    <source>
        <dbReference type="ARBA" id="ARBA00022813"/>
    </source>
</evidence>
<dbReference type="InterPro" id="IPR002813">
    <property type="entry name" value="Arg_biosynth_ArgJ"/>
</dbReference>
<accession>A0ABR9ZXP5</accession>
<feature type="binding site" evidence="6">
    <location>
        <position position="190"/>
    </location>
    <ligand>
        <name>substrate</name>
    </ligand>
</feature>
<dbReference type="EC" id="2.3.1.35" evidence="6"/>
<evidence type="ECO:0000313" key="8">
    <source>
        <dbReference type="Proteomes" id="UP000614200"/>
    </source>
</evidence>
<dbReference type="Gene3D" id="3.30.2330.10">
    <property type="entry name" value="arginine biosynthesis bifunctional protein suprefamily"/>
    <property type="match status" value="1"/>
</dbReference>
<feature type="binding site" evidence="6">
    <location>
        <position position="153"/>
    </location>
    <ligand>
        <name>substrate</name>
    </ligand>
</feature>
<dbReference type="CDD" id="cd02152">
    <property type="entry name" value="OAT"/>
    <property type="match status" value="1"/>
</dbReference>
<dbReference type="NCBIfam" id="NF003802">
    <property type="entry name" value="PRK05388.1"/>
    <property type="match status" value="1"/>
</dbReference>
<dbReference type="InterPro" id="IPR016117">
    <property type="entry name" value="ArgJ-like_dom_sf"/>
</dbReference>
<dbReference type="SUPFAM" id="SSF56266">
    <property type="entry name" value="DmpA/ArgJ-like"/>
    <property type="match status" value="1"/>
</dbReference>
<comment type="catalytic activity">
    <reaction evidence="6">
        <text>L-glutamate + acetyl-CoA = N-acetyl-L-glutamate + CoA + H(+)</text>
        <dbReference type="Rhea" id="RHEA:24292"/>
        <dbReference type="ChEBI" id="CHEBI:15378"/>
        <dbReference type="ChEBI" id="CHEBI:29985"/>
        <dbReference type="ChEBI" id="CHEBI:44337"/>
        <dbReference type="ChEBI" id="CHEBI:57287"/>
        <dbReference type="ChEBI" id="CHEBI:57288"/>
        <dbReference type="EC" id="2.3.1.1"/>
    </reaction>
</comment>
<dbReference type="GO" id="GO:0004358">
    <property type="term" value="F:L-glutamate N-acetyltransferase activity, acting on acetyl-L-ornithine as donor"/>
    <property type="evidence" value="ECO:0007669"/>
    <property type="project" value="UniProtKB-EC"/>
</dbReference>
<proteinExistence type="inferred from homology"/>
<feature type="binding site" evidence="6">
    <location>
        <position position="402"/>
    </location>
    <ligand>
        <name>substrate</name>
    </ligand>
</feature>
<feature type="site" description="Involved in the stabilization of negative charge on the oxyanion by the formation of the oxyanion hole" evidence="6">
    <location>
        <position position="114"/>
    </location>
</feature>